<feature type="compositionally biased region" description="Basic residues" evidence="6">
    <location>
        <begin position="318"/>
        <end position="334"/>
    </location>
</feature>
<dbReference type="GO" id="GO:0008270">
    <property type="term" value="F:zinc ion binding"/>
    <property type="evidence" value="ECO:0007669"/>
    <property type="project" value="UniProtKB-KW"/>
</dbReference>
<dbReference type="Gene3D" id="2.30.30.1150">
    <property type="match status" value="1"/>
</dbReference>
<dbReference type="InterPro" id="IPR001965">
    <property type="entry name" value="Znf_PHD"/>
</dbReference>
<keyword evidence="1" id="KW-0479">Metal-binding</keyword>
<feature type="compositionally biased region" description="Basic and acidic residues" evidence="6">
    <location>
        <begin position="335"/>
        <end position="346"/>
    </location>
</feature>
<evidence type="ECO:0000256" key="3">
    <source>
        <dbReference type="ARBA" id="ARBA00022833"/>
    </source>
</evidence>
<accession>A0A812D808</accession>
<dbReference type="CDD" id="cd15562">
    <property type="entry name" value="PHD2_PHF14"/>
    <property type="match status" value="1"/>
</dbReference>
<name>A0A812D808_ACAPH</name>
<dbReference type="AlphaFoldDB" id="A0A812D808"/>
<evidence type="ECO:0000256" key="6">
    <source>
        <dbReference type="SAM" id="MobiDB-lite"/>
    </source>
</evidence>
<evidence type="ECO:0000256" key="7">
    <source>
        <dbReference type="SAM" id="Phobius"/>
    </source>
</evidence>
<keyword evidence="7" id="KW-1133">Transmembrane helix</keyword>
<keyword evidence="2 4" id="KW-0863">Zinc-finger</keyword>
<evidence type="ECO:0000256" key="1">
    <source>
        <dbReference type="ARBA" id="ARBA00022723"/>
    </source>
</evidence>
<dbReference type="OrthoDB" id="6287393at2759"/>
<dbReference type="EMBL" id="CAHIKZ030002598">
    <property type="protein sequence ID" value="CAE1289381.1"/>
    <property type="molecule type" value="Genomic_DNA"/>
</dbReference>
<keyword evidence="7" id="KW-0472">Membrane</keyword>
<dbReference type="PANTHER" id="PTHR24102">
    <property type="entry name" value="PHD FINGER PROTEIN"/>
    <property type="match status" value="1"/>
</dbReference>
<feature type="region of interest" description="Disordered" evidence="6">
    <location>
        <begin position="313"/>
        <end position="355"/>
    </location>
</feature>
<dbReference type="Proteomes" id="UP000597762">
    <property type="component" value="Unassembled WGS sequence"/>
</dbReference>
<dbReference type="PANTHER" id="PTHR24102:SF28">
    <property type="entry name" value="PHD-TYPE DOMAIN-CONTAINING PROTEIN"/>
    <property type="match status" value="1"/>
</dbReference>
<feature type="coiled-coil region" evidence="5">
    <location>
        <begin position="121"/>
        <end position="169"/>
    </location>
</feature>
<keyword evidence="7" id="KW-0812">Transmembrane</keyword>
<dbReference type="InterPro" id="IPR019787">
    <property type="entry name" value="Znf_PHD-finger"/>
</dbReference>
<sequence length="355" mass="40630">MPYARWGAKECSLCEDSRFSRTGVCISCDAVFFPLFSFLIPLLFFLCLFCCFLLANLQPLSPFYVLGIRPLLTGFSSSFLLRGISIQNVSQDKQETRKKWHMSPALSLEFISYYLDRNARMDTMKINMKELSSQNDKLQEQQKVLRVQYDQLLNEMNRLKDSTSKLQQNGEETWGILTDLSGQELNIPEMFRVRKSPRSPTKRETHPKSPPAPAIQQYNLLIGSCGICKKSTDQHLLAKCDSCSKHYHLGCLDPPLSRMPKKTKLQGWQCSECASSSSDVSEETGVDVDAPRKLREKIKEPIKFEQLQSLDIKSEKRLRNRSNTKQKKGKKRKSVKADKGGKREDHEDSEGVMEL</sequence>
<dbReference type="SMART" id="SM00249">
    <property type="entry name" value="PHD"/>
    <property type="match status" value="1"/>
</dbReference>
<feature type="region of interest" description="Disordered" evidence="6">
    <location>
        <begin position="194"/>
        <end position="213"/>
    </location>
</feature>
<evidence type="ECO:0000256" key="2">
    <source>
        <dbReference type="ARBA" id="ARBA00022771"/>
    </source>
</evidence>
<keyword evidence="10" id="KW-1185">Reference proteome</keyword>
<keyword evidence="5" id="KW-0175">Coiled coil</keyword>
<reference evidence="9" key="1">
    <citation type="submission" date="2021-01" db="EMBL/GenBank/DDBJ databases">
        <authorList>
            <person name="Li R."/>
            <person name="Bekaert M."/>
        </authorList>
    </citation>
    <scope>NUCLEOTIDE SEQUENCE</scope>
    <source>
        <strain evidence="9">Farmed</strain>
    </source>
</reference>
<evidence type="ECO:0000313" key="10">
    <source>
        <dbReference type="Proteomes" id="UP000597762"/>
    </source>
</evidence>
<dbReference type="InterPro" id="IPR011011">
    <property type="entry name" value="Znf_FYVE_PHD"/>
</dbReference>
<proteinExistence type="predicted"/>
<evidence type="ECO:0000256" key="5">
    <source>
        <dbReference type="SAM" id="Coils"/>
    </source>
</evidence>
<evidence type="ECO:0000259" key="8">
    <source>
        <dbReference type="PROSITE" id="PS50016"/>
    </source>
</evidence>
<feature type="transmembrane region" description="Helical" evidence="7">
    <location>
        <begin position="31"/>
        <end position="55"/>
    </location>
</feature>
<evidence type="ECO:0000313" key="9">
    <source>
        <dbReference type="EMBL" id="CAE1289381.1"/>
    </source>
</evidence>
<dbReference type="Pfam" id="PF00628">
    <property type="entry name" value="PHD"/>
    <property type="match status" value="1"/>
</dbReference>
<keyword evidence="3" id="KW-0862">Zinc</keyword>
<comment type="caution">
    <text evidence="9">The sequence shown here is derived from an EMBL/GenBank/DDBJ whole genome shotgun (WGS) entry which is preliminary data.</text>
</comment>
<feature type="domain" description="PHD-type" evidence="8">
    <location>
        <begin position="222"/>
        <end position="276"/>
    </location>
</feature>
<evidence type="ECO:0000256" key="4">
    <source>
        <dbReference type="PROSITE-ProRule" id="PRU00146"/>
    </source>
</evidence>
<dbReference type="PROSITE" id="PS50016">
    <property type="entry name" value="ZF_PHD_2"/>
    <property type="match status" value="1"/>
</dbReference>
<protein>
    <submittedName>
        <fullName evidence="9">PHD finger protein 14</fullName>
    </submittedName>
</protein>
<gene>
    <name evidence="9" type="ORF">SPHA_47638</name>
</gene>
<dbReference type="SUPFAM" id="SSF57903">
    <property type="entry name" value="FYVE/PHD zinc finger"/>
    <property type="match status" value="1"/>
</dbReference>
<organism evidence="9 10">
    <name type="scientific">Acanthosepion pharaonis</name>
    <name type="common">Pharaoh cuttlefish</name>
    <name type="synonym">Sepia pharaonis</name>
    <dbReference type="NCBI Taxonomy" id="158019"/>
    <lineage>
        <taxon>Eukaryota</taxon>
        <taxon>Metazoa</taxon>
        <taxon>Spiralia</taxon>
        <taxon>Lophotrochozoa</taxon>
        <taxon>Mollusca</taxon>
        <taxon>Cephalopoda</taxon>
        <taxon>Coleoidea</taxon>
        <taxon>Decapodiformes</taxon>
        <taxon>Sepiida</taxon>
        <taxon>Sepiina</taxon>
        <taxon>Sepiidae</taxon>
        <taxon>Acanthosepion</taxon>
    </lineage>
</organism>